<dbReference type="InterPro" id="IPR025296">
    <property type="entry name" value="DUF4158"/>
</dbReference>
<feature type="domain" description="DUF4158" evidence="1">
    <location>
        <begin position="3"/>
        <end position="157"/>
    </location>
</feature>
<protein>
    <recommendedName>
        <fullName evidence="1">DUF4158 domain-containing protein</fullName>
    </recommendedName>
</protein>
<sequence length="397" mass="46324">MKKSWTEEELLENYMLLPNERHLVLSKKTNANRLGFAVLLKYFQKEARFPSEKQDISKDIVQHLAHQIDALPEDFFEHYRWSGKERSYTDHRKIIHDLFGFREITSKDNLQLIQWLKEQVQLTHDMEDLSDQAYHLFRKWKVELPSKGSLKRMIHSAIDTYEKDLYYTISEHLSAETCCRLDALLDVQSNDGLEIVDTMYEKTNSNQLSFRYLLSSACKPSVNTMETELKKLLAIQQLEIPPRLFQHLPPKLEKKYRVRAATETVTELRAHPPHIRYTLLAILFSHQYGKVIDSLADLLDEITLKIKNRAKNTTRKEAIAELERVKGKNKHIISLLKATVEHPEGIIQDTLFPIVSANTIQDIIKKMTKMIVNIKKKFILGCMLLMADTIDGHLLIF</sequence>
<dbReference type="AlphaFoldDB" id="A0A9W5R0M3"/>
<comment type="caution">
    <text evidence="2">The sequence shown here is derived from an EMBL/GenBank/DDBJ whole genome shotgun (WGS) entry which is preliminary data.</text>
</comment>
<organism evidence="2 3">
    <name type="scientific">Bacillus cereus VD184</name>
    <dbReference type="NCBI Taxonomy" id="1053242"/>
    <lineage>
        <taxon>Bacteria</taxon>
        <taxon>Bacillati</taxon>
        <taxon>Bacillota</taxon>
        <taxon>Bacilli</taxon>
        <taxon>Bacillales</taxon>
        <taxon>Bacillaceae</taxon>
        <taxon>Bacillus</taxon>
        <taxon>Bacillus cereus group</taxon>
    </lineage>
</organism>
<accession>A0A9W5R0M3</accession>
<evidence type="ECO:0000313" key="2">
    <source>
        <dbReference type="EMBL" id="EOQ01722.1"/>
    </source>
</evidence>
<dbReference type="EMBL" id="AHFK01000102">
    <property type="protein sequence ID" value="EOQ01722.1"/>
    <property type="molecule type" value="Genomic_DNA"/>
</dbReference>
<proteinExistence type="predicted"/>
<reference evidence="2 3" key="1">
    <citation type="submission" date="2012-12" db="EMBL/GenBank/DDBJ databases">
        <title>The Genome Sequence of Bacillus cereus VD184.</title>
        <authorList>
            <consortium name="The Broad Institute Genome Sequencing Platform"/>
            <consortium name="The Broad Institute Genome Sequencing Center for Infectious Disease"/>
            <person name="Feldgarden M."/>
            <person name="Van der Auwera G.A."/>
            <person name="Mahillon J."/>
            <person name="Duprez V."/>
            <person name="Timmery S."/>
            <person name="Mattelet C."/>
            <person name="Dierick K."/>
            <person name="Sun M."/>
            <person name="Yu Z."/>
            <person name="Zhu L."/>
            <person name="Hu X."/>
            <person name="Shank E.B."/>
            <person name="Swiecicka I."/>
            <person name="Hansen B.M."/>
            <person name="Andrup L."/>
            <person name="Walker B."/>
            <person name="Young S.K."/>
            <person name="Zeng Q."/>
            <person name="Gargeya S."/>
            <person name="Fitzgerald M."/>
            <person name="Haas B."/>
            <person name="Abouelleil A."/>
            <person name="Alvarado L."/>
            <person name="Arachchi H.M."/>
            <person name="Berlin A.M."/>
            <person name="Chapman S.B."/>
            <person name="Dewar J."/>
            <person name="Goldberg J."/>
            <person name="Griggs A."/>
            <person name="Gujja S."/>
            <person name="Hansen M."/>
            <person name="Howarth C."/>
            <person name="Imamovic A."/>
            <person name="Larimer J."/>
            <person name="McCowan C."/>
            <person name="Murphy C."/>
            <person name="Neiman D."/>
            <person name="Pearson M."/>
            <person name="Priest M."/>
            <person name="Roberts A."/>
            <person name="Saif S."/>
            <person name="Shea T."/>
            <person name="Sisk P."/>
            <person name="Sykes S."/>
            <person name="Wortman J."/>
            <person name="Nusbaum C."/>
            <person name="Birren B."/>
        </authorList>
    </citation>
    <scope>NUCLEOTIDE SEQUENCE [LARGE SCALE GENOMIC DNA]</scope>
    <source>
        <strain evidence="2 3">VD184</strain>
    </source>
</reference>
<evidence type="ECO:0000259" key="1">
    <source>
        <dbReference type="Pfam" id="PF13700"/>
    </source>
</evidence>
<name>A0A9W5R0M3_BACCE</name>
<dbReference type="Proteomes" id="UP000014028">
    <property type="component" value="Unassembled WGS sequence"/>
</dbReference>
<evidence type="ECO:0000313" key="3">
    <source>
        <dbReference type="Proteomes" id="UP000014028"/>
    </source>
</evidence>
<dbReference type="Pfam" id="PF13700">
    <property type="entry name" value="DUF4158"/>
    <property type="match status" value="1"/>
</dbReference>
<gene>
    <name evidence="2" type="ORF">IKC_06608</name>
</gene>